<dbReference type="RefSeq" id="WP_050355461.1">
    <property type="nucleotide sequence ID" value="NZ_LGSS01000008.1"/>
</dbReference>
<dbReference type="Proteomes" id="UP000037267">
    <property type="component" value="Unassembled WGS sequence"/>
</dbReference>
<dbReference type="PANTHER" id="PTHR42692:SF2">
    <property type="entry name" value="IG HYPOTHETICAL 16995"/>
    <property type="match status" value="1"/>
</dbReference>
<protein>
    <submittedName>
        <fullName evidence="2">Putative pyrophosphatase</fullName>
    </submittedName>
</protein>
<dbReference type="OrthoDB" id="9807397at2"/>
<dbReference type="Pfam" id="PF03819">
    <property type="entry name" value="MazG"/>
    <property type="match status" value="1"/>
</dbReference>
<comment type="caution">
    <text evidence="2">The sequence shown here is derived from an EMBL/GenBank/DDBJ whole genome shotgun (WGS) entry which is preliminary data.</text>
</comment>
<dbReference type="AlphaFoldDB" id="A0A0L0W9Y9"/>
<feature type="domain" description="NTP pyrophosphohydrolase MazG-like" evidence="1">
    <location>
        <begin position="29"/>
        <end position="94"/>
    </location>
</feature>
<dbReference type="SUPFAM" id="SSF101386">
    <property type="entry name" value="all-alpha NTP pyrophosphatases"/>
    <property type="match status" value="1"/>
</dbReference>
<evidence type="ECO:0000259" key="1">
    <source>
        <dbReference type="Pfam" id="PF03819"/>
    </source>
</evidence>
<keyword evidence="3" id="KW-1185">Reference proteome</keyword>
<dbReference type="InterPro" id="IPR047046">
    <property type="entry name" value="YpjD/YvdC"/>
</dbReference>
<name>A0A0L0W9Y9_GOTPU</name>
<dbReference type="PIRSF" id="PIRSF036521">
    <property type="entry name" value="UCP036521_pph"/>
    <property type="match status" value="1"/>
</dbReference>
<organism evidence="2 3">
    <name type="scientific">Gottschalkia purinilytica</name>
    <name type="common">Clostridium purinilyticum</name>
    <dbReference type="NCBI Taxonomy" id="1503"/>
    <lineage>
        <taxon>Bacteria</taxon>
        <taxon>Bacillati</taxon>
        <taxon>Bacillota</taxon>
        <taxon>Tissierellia</taxon>
        <taxon>Tissierellales</taxon>
        <taxon>Gottschalkiaceae</taxon>
        <taxon>Gottschalkia</taxon>
    </lineage>
</organism>
<proteinExistence type="predicted"/>
<dbReference type="InterPro" id="IPR011411">
    <property type="entry name" value="MazG-related_YvdC"/>
</dbReference>
<evidence type="ECO:0000313" key="3">
    <source>
        <dbReference type="Proteomes" id="UP000037267"/>
    </source>
</evidence>
<dbReference type="InterPro" id="IPR004518">
    <property type="entry name" value="MazG-like_dom"/>
</dbReference>
<dbReference type="STRING" id="1503.CLPU_8c01280"/>
<gene>
    <name evidence="2" type="ORF">CLPU_8c01280</name>
</gene>
<sequence>MNLLDAQKQVSNFTKDKELKLNVNTRIIDLVSEVGELSKEILKGTNYGNKPFEKTEEWESEIGDVLFSLICIANETNTNLKDCLSYVLDKYEKRFINKGNLGSGR</sequence>
<dbReference type="EMBL" id="LGSS01000008">
    <property type="protein sequence ID" value="KNF08363.1"/>
    <property type="molecule type" value="Genomic_DNA"/>
</dbReference>
<dbReference type="PANTHER" id="PTHR42692">
    <property type="entry name" value="NUCLEOTIDE PYROPHOSPHOHYDROLASE"/>
    <property type="match status" value="1"/>
</dbReference>
<reference evidence="3" key="1">
    <citation type="submission" date="2015-07" db="EMBL/GenBank/DDBJ databases">
        <title>Draft genome sequence of the purine-degrading Gottschalkia purinilyticum DSM 1384 (formerly Clostridium purinilyticum).</title>
        <authorList>
            <person name="Poehlein A."/>
            <person name="Schiel-Bengelsdorf B."/>
            <person name="Bengelsdorf F.R."/>
            <person name="Daniel R."/>
            <person name="Duerre P."/>
        </authorList>
    </citation>
    <scope>NUCLEOTIDE SEQUENCE [LARGE SCALE GENOMIC DNA]</scope>
    <source>
        <strain evidence="3">DSM 1384</strain>
    </source>
</reference>
<evidence type="ECO:0000313" key="2">
    <source>
        <dbReference type="EMBL" id="KNF08363.1"/>
    </source>
</evidence>
<accession>A0A0L0W9Y9</accession>
<dbReference type="Gene3D" id="1.10.287.1080">
    <property type="entry name" value="MazG-like"/>
    <property type="match status" value="1"/>
</dbReference>